<feature type="region of interest" description="Disordered" evidence="3">
    <location>
        <begin position="367"/>
        <end position="404"/>
    </location>
</feature>
<keyword evidence="9" id="KW-1185">Reference proteome</keyword>
<dbReference type="NCBIfam" id="TIGR01730">
    <property type="entry name" value="RND_mfp"/>
    <property type="match status" value="1"/>
</dbReference>
<name>A0A4R6FY52_9SPHN</name>
<dbReference type="Pfam" id="PF25917">
    <property type="entry name" value="BSH_RND"/>
    <property type="match status" value="1"/>
</dbReference>
<evidence type="ECO:0000313" key="8">
    <source>
        <dbReference type="EMBL" id="TDN86936.1"/>
    </source>
</evidence>
<evidence type="ECO:0000259" key="4">
    <source>
        <dbReference type="Pfam" id="PF25876"/>
    </source>
</evidence>
<evidence type="ECO:0000256" key="3">
    <source>
        <dbReference type="SAM" id="MobiDB-lite"/>
    </source>
</evidence>
<dbReference type="InterPro" id="IPR006143">
    <property type="entry name" value="RND_pump_MFP"/>
</dbReference>
<dbReference type="RefSeq" id="WP_133494091.1">
    <property type="nucleotide sequence ID" value="NZ_BMLU01000001.1"/>
</dbReference>
<dbReference type="InterPro" id="IPR058626">
    <property type="entry name" value="MdtA-like_b-barrel"/>
</dbReference>
<dbReference type="PANTHER" id="PTHR30158">
    <property type="entry name" value="ACRA/E-RELATED COMPONENT OF DRUG EFFLUX TRANSPORTER"/>
    <property type="match status" value="1"/>
</dbReference>
<dbReference type="AlphaFoldDB" id="A0A4R6FY52"/>
<gene>
    <name evidence="8" type="ORF">EV664_101514</name>
</gene>
<evidence type="ECO:0000256" key="1">
    <source>
        <dbReference type="ARBA" id="ARBA00004196"/>
    </source>
</evidence>
<feature type="domain" description="Multidrug resistance protein MdtA-like barrel-sandwich hybrid" evidence="5">
    <location>
        <begin position="67"/>
        <end position="208"/>
    </location>
</feature>
<protein>
    <submittedName>
        <fullName evidence="8">Membrane fusion protein (Multidrug efflux system)</fullName>
    </submittedName>
</protein>
<dbReference type="Gene3D" id="2.40.50.100">
    <property type="match status" value="1"/>
</dbReference>
<organism evidence="8 9">
    <name type="scientific">Stakelama pacifica</name>
    <dbReference type="NCBI Taxonomy" id="517720"/>
    <lineage>
        <taxon>Bacteria</taxon>
        <taxon>Pseudomonadati</taxon>
        <taxon>Pseudomonadota</taxon>
        <taxon>Alphaproteobacteria</taxon>
        <taxon>Sphingomonadales</taxon>
        <taxon>Sphingomonadaceae</taxon>
        <taxon>Stakelama</taxon>
    </lineage>
</organism>
<dbReference type="PANTHER" id="PTHR30158:SF3">
    <property type="entry name" value="MULTIDRUG EFFLUX PUMP SUBUNIT ACRA-RELATED"/>
    <property type="match status" value="1"/>
</dbReference>
<dbReference type="EMBL" id="SNWD01000001">
    <property type="protein sequence ID" value="TDN86936.1"/>
    <property type="molecule type" value="Genomic_DNA"/>
</dbReference>
<dbReference type="InterPro" id="IPR058624">
    <property type="entry name" value="MdtA-like_HH"/>
</dbReference>
<dbReference type="Gene3D" id="1.10.287.470">
    <property type="entry name" value="Helix hairpin bin"/>
    <property type="match status" value="1"/>
</dbReference>
<feature type="domain" description="Multidrug resistance protein MdtA-like alpha-helical hairpin" evidence="4">
    <location>
        <begin position="106"/>
        <end position="175"/>
    </location>
</feature>
<evidence type="ECO:0000259" key="5">
    <source>
        <dbReference type="Pfam" id="PF25917"/>
    </source>
</evidence>
<dbReference type="GO" id="GO:0005886">
    <property type="term" value="C:plasma membrane"/>
    <property type="evidence" value="ECO:0007669"/>
    <property type="project" value="UniProtKB-SubCell"/>
</dbReference>
<reference evidence="8 9" key="1">
    <citation type="submission" date="2019-03" db="EMBL/GenBank/DDBJ databases">
        <title>Genomic Encyclopedia of Type Strains, Phase IV (KMG-IV): sequencing the most valuable type-strain genomes for metagenomic binning, comparative biology and taxonomic classification.</title>
        <authorList>
            <person name="Goeker M."/>
        </authorList>
    </citation>
    <scope>NUCLEOTIDE SEQUENCE [LARGE SCALE GENOMIC DNA]</scope>
    <source>
        <strain evidence="8 9">DSM 25059</strain>
    </source>
</reference>
<evidence type="ECO:0000313" key="9">
    <source>
        <dbReference type="Proteomes" id="UP000295493"/>
    </source>
</evidence>
<dbReference type="Pfam" id="PF25876">
    <property type="entry name" value="HH_MFP_RND"/>
    <property type="match status" value="1"/>
</dbReference>
<feature type="domain" description="Multidrug resistance protein MdtA-like beta-barrel" evidence="6">
    <location>
        <begin position="212"/>
        <end position="297"/>
    </location>
</feature>
<dbReference type="FunFam" id="2.40.420.20:FF:000001">
    <property type="entry name" value="Efflux RND transporter periplasmic adaptor subunit"/>
    <property type="match status" value="1"/>
</dbReference>
<dbReference type="OrthoDB" id="9816569at2"/>
<evidence type="ECO:0000259" key="7">
    <source>
        <dbReference type="Pfam" id="PF25967"/>
    </source>
</evidence>
<dbReference type="GO" id="GO:0022857">
    <property type="term" value="F:transmembrane transporter activity"/>
    <property type="evidence" value="ECO:0007669"/>
    <property type="project" value="InterPro"/>
</dbReference>
<accession>A0A4R6FY52</accession>
<dbReference type="InterPro" id="IPR058625">
    <property type="entry name" value="MdtA-like_BSH"/>
</dbReference>
<dbReference type="Gene3D" id="2.40.30.170">
    <property type="match status" value="1"/>
</dbReference>
<proteinExistence type="inferred from homology"/>
<evidence type="ECO:0000259" key="6">
    <source>
        <dbReference type="Pfam" id="PF25944"/>
    </source>
</evidence>
<dbReference type="SUPFAM" id="SSF111369">
    <property type="entry name" value="HlyD-like secretion proteins"/>
    <property type="match status" value="1"/>
</dbReference>
<dbReference type="Gene3D" id="2.40.420.20">
    <property type="match status" value="1"/>
</dbReference>
<dbReference type="InterPro" id="IPR058627">
    <property type="entry name" value="MdtA-like_C"/>
</dbReference>
<comment type="similarity">
    <text evidence="2">Belongs to the membrane fusion protein (MFP) (TC 8.A.1) family.</text>
</comment>
<dbReference type="PROSITE" id="PS51257">
    <property type="entry name" value="PROKAR_LIPOPROTEIN"/>
    <property type="match status" value="1"/>
</dbReference>
<dbReference type="Pfam" id="PF25944">
    <property type="entry name" value="Beta-barrel_RND"/>
    <property type="match status" value="1"/>
</dbReference>
<feature type="domain" description="Multidrug resistance protein MdtA-like C-terminal permuted SH3" evidence="7">
    <location>
        <begin position="304"/>
        <end position="363"/>
    </location>
</feature>
<dbReference type="GO" id="GO:0046677">
    <property type="term" value="P:response to antibiotic"/>
    <property type="evidence" value="ECO:0007669"/>
    <property type="project" value="TreeGrafter"/>
</dbReference>
<dbReference type="Proteomes" id="UP000295493">
    <property type="component" value="Unassembled WGS sequence"/>
</dbReference>
<comment type="subcellular location">
    <subcellularLocation>
        <location evidence="1">Cell envelope</location>
    </subcellularLocation>
</comment>
<comment type="caution">
    <text evidence="8">The sequence shown here is derived from an EMBL/GenBank/DDBJ whole genome shotgun (WGS) entry which is preliminary data.</text>
</comment>
<evidence type="ECO:0000256" key="2">
    <source>
        <dbReference type="ARBA" id="ARBA00009477"/>
    </source>
</evidence>
<sequence>MPAGRWIGAVAACALLASCGGSEEQAGQGGPAGPGGAPMTVGYVTVDQTSVPIVADLAGRTSAYESSEVRPQVSGVIRKRMFEQGSIVHAGQTLYQIDSDPYQASLSEAQANLQSAQATLEAAQAKADRYKPLADMEAISRQDYTDARSQARQAAAAVAQAKAAIRTARINLNYTTVPAPITGRIGRSIATVGALVTANQADPLTTIQRLDPIYVDINQSSSDLLSLRRALASGDTVPSKAKVRLTLEDGEDYGRVGTIDFTEPVVDENTGTVTLRATFPNPEGLLLPGMYVTAHIAQAIERDAYLVPQQAVTRDPKGNATILVVGPDNKVVPRNVKAPRTQGAFWVVTDGLKPGDKIIVQGTAKVRPGQPVKAVPANTPEKLTSGQPKQGGGTESGAANGNKD</sequence>
<dbReference type="Pfam" id="PF25967">
    <property type="entry name" value="RND-MFP_C"/>
    <property type="match status" value="1"/>
</dbReference>